<evidence type="ECO:0000313" key="3">
    <source>
        <dbReference type="Proteomes" id="UP000765509"/>
    </source>
</evidence>
<dbReference type="AlphaFoldDB" id="A0A9Q3K0E6"/>
<dbReference type="EMBL" id="AVOT02087167">
    <property type="protein sequence ID" value="MBW0570924.1"/>
    <property type="molecule type" value="Genomic_DNA"/>
</dbReference>
<sequence length="124" mass="14174">MARTKPNIENHDFNNTKQTNRRKLTQSQRQHIYDSKQIMSQLGPSNRSYKNAPSISIVKKVSNATWLNLPSLNTLPHPYVIIDKTKNPSLPFVIYEITPFDNSSGNSDFLQSLVIALMSISQNW</sequence>
<feature type="region of interest" description="Disordered" evidence="1">
    <location>
        <begin position="1"/>
        <end position="31"/>
    </location>
</feature>
<feature type="compositionally biased region" description="Basic and acidic residues" evidence="1">
    <location>
        <begin position="1"/>
        <end position="14"/>
    </location>
</feature>
<evidence type="ECO:0000256" key="1">
    <source>
        <dbReference type="SAM" id="MobiDB-lite"/>
    </source>
</evidence>
<protein>
    <submittedName>
        <fullName evidence="2">Uncharacterized protein</fullName>
    </submittedName>
</protein>
<proteinExistence type="predicted"/>
<organism evidence="2 3">
    <name type="scientific">Austropuccinia psidii MF-1</name>
    <dbReference type="NCBI Taxonomy" id="1389203"/>
    <lineage>
        <taxon>Eukaryota</taxon>
        <taxon>Fungi</taxon>
        <taxon>Dikarya</taxon>
        <taxon>Basidiomycota</taxon>
        <taxon>Pucciniomycotina</taxon>
        <taxon>Pucciniomycetes</taxon>
        <taxon>Pucciniales</taxon>
        <taxon>Sphaerophragmiaceae</taxon>
        <taxon>Austropuccinia</taxon>
    </lineage>
</organism>
<keyword evidence="3" id="KW-1185">Reference proteome</keyword>
<dbReference type="Proteomes" id="UP000765509">
    <property type="component" value="Unassembled WGS sequence"/>
</dbReference>
<gene>
    <name evidence="2" type="ORF">O181_110639</name>
</gene>
<accession>A0A9Q3K0E6</accession>
<reference evidence="2" key="1">
    <citation type="submission" date="2021-03" db="EMBL/GenBank/DDBJ databases">
        <title>Draft genome sequence of rust myrtle Austropuccinia psidii MF-1, a brazilian biotype.</title>
        <authorList>
            <person name="Quecine M.C."/>
            <person name="Pachon D.M.R."/>
            <person name="Bonatelli M.L."/>
            <person name="Correr F.H."/>
            <person name="Franceschini L.M."/>
            <person name="Leite T.F."/>
            <person name="Margarido G.R.A."/>
            <person name="Almeida C.A."/>
            <person name="Ferrarezi J.A."/>
            <person name="Labate C.A."/>
        </authorList>
    </citation>
    <scope>NUCLEOTIDE SEQUENCE</scope>
    <source>
        <strain evidence="2">MF-1</strain>
    </source>
</reference>
<evidence type="ECO:0000313" key="2">
    <source>
        <dbReference type="EMBL" id="MBW0570924.1"/>
    </source>
</evidence>
<name>A0A9Q3K0E6_9BASI</name>
<comment type="caution">
    <text evidence="2">The sequence shown here is derived from an EMBL/GenBank/DDBJ whole genome shotgun (WGS) entry which is preliminary data.</text>
</comment>